<dbReference type="KEGG" id="mshj:MSHI_37140"/>
<feature type="binding site" evidence="7">
    <location>
        <position position="6"/>
    </location>
    <ligand>
        <name>Mg(2+)</name>
        <dbReference type="ChEBI" id="CHEBI:18420"/>
    </ligand>
</feature>
<dbReference type="GO" id="GO:0016788">
    <property type="term" value="F:hydrolase activity, acting on ester bonds"/>
    <property type="evidence" value="ECO:0007669"/>
    <property type="project" value="InterPro"/>
</dbReference>
<name>A0A7I7MU54_9MYCO</name>
<organism evidence="10 11">
    <name type="scientific">Mycobacterium shinjukuense</name>
    <dbReference type="NCBI Taxonomy" id="398694"/>
    <lineage>
        <taxon>Bacteria</taxon>
        <taxon>Bacillati</taxon>
        <taxon>Actinomycetota</taxon>
        <taxon>Actinomycetes</taxon>
        <taxon>Mycobacteriales</taxon>
        <taxon>Mycobacteriaceae</taxon>
        <taxon>Mycobacterium</taxon>
    </lineage>
</organism>
<dbReference type="GO" id="GO:0000287">
    <property type="term" value="F:magnesium ion binding"/>
    <property type="evidence" value="ECO:0007669"/>
    <property type="project" value="UniProtKB-UniRule"/>
</dbReference>
<keyword evidence="6 7" id="KW-0460">Magnesium</keyword>
<evidence type="ECO:0000256" key="7">
    <source>
        <dbReference type="HAMAP-Rule" id="MF_00265"/>
    </source>
</evidence>
<dbReference type="InterPro" id="IPR022907">
    <property type="entry name" value="VapC_family"/>
</dbReference>
<evidence type="ECO:0000313" key="10">
    <source>
        <dbReference type="EMBL" id="BBX75808.1"/>
    </source>
</evidence>
<evidence type="ECO:0000256" key="1">
    <source>
        <dbReference type="ARBA" id="ARBA00001946"/>
    </source>
</evidence>
<keyword evidence="5 7" id="KW-0378">Hydrolase</keyword>
<dbReference type="EC" id="3.1.-.-" evidence="7"/>
<feature type="region of interest" description="Disordered" evidence="8">
    <location>
        <begin position="145"/>
        <end position="166"/>
    </location>
</feature>
<reference evidence="10 11" key="1">
    <citation type="journal article" date="2019" name="Emerg. Microbes Infect.">
        <title>Comprehensive subspecies identification of 175 nontuberculous mycobacteria species based on 7547 genomic profiles.</title>
        <authorList>
            <person name="Matsumoto Y."/>
            <person name="Kinjo T."/>
            <person name="Motooka D."/>
            <person name="Nabeya D."/>
            <person name="Jung N."/>
            <person name="Uechi K."/>
            <person name="Horii T."/>
            <person name="Iida T."/>
            <person name="Fujita J."/>
            <person name="Nakamura S."/>
        </authorList>
    </citation>
    <scope>NUCLEOTIDE SEQUENCE [LARGE SCALE GENOMIC DNA]</scope>
    <source>
        <strain evidence="10 11">JCM 14233</strain>
    </source>
</reference>
<comment type="similarity">
    <text evidence="7">Belongs to the PINc/VapC protein family.</text>
</comment>
<keyword evidence="3 7" id="KW-0540">Nuclease</keyword>
<evidence type="ECO:0000256" key="8">
    <source>
        <dbReference type="SAM" id="MobiDB-lite"/>
    </source>
</evidence>
<dbReference type="GO" id="GO:0045926">
    <property type="term" value="P:negative regulation of growth"/>
    <property type="evidence" value="ECO:0007669"/>
    <property type="project" value="UniProtKB-ARBA"/>
</dbReference>
<dbReference type="GO" id="GO:0090729">
    <property type="term" value="F:toxin activity"/>
    <property type="evidence" value="ECO:0007669"/>
    <property type="project" value="UniProtKB-KW"/>
</dbReference>
<dbReference type="EMBL" id="AP022575">
    <property type="protein sequence ID" value="BBX75808.1"/>
    <property type="molecule type" value="Genomic_DNA"/>
</dbReference>
<dbReference type="Proteomes" id="UP000467236">
    <property type="component" value="Chromosome"/>
</dbReference>
<feature type="domain" description="PIN" evidence="9">
    <location>
        <begin position="6"/>
        <end position="135"/>
    </location>
</feature>
<comment type="cofactor">
    <cofactor evidence="1 7">
        <name>Mg(2+)</name>
        <dbReference type="ChEBI" id="CHEBI:18420"/>
    </cofactor>
</comment>
<dbReference type="OrthoDB" id="556169at2"/>
<dbReference type="InterPro" id="IPR002716">
    <property type="entry name" value="PIN_dom"/>
</dbReference>
<evidence type="ECO:0000256" key="3">
    <source>
        <dbReference type="ARBA" id="ARBA00022722"/>
    </source>
</evidence>
<keyword evidence="7" id="KW-0800">Toxin</keyword>
<protein>
    <recommendedName>
        <fullName evidence="7">Ribonuclease VapC</fullName>
        <shortName evidence="7">RNase VapC</shortName>
        <ecNumber evidence="7">3.1.-.-</ecNumber>
    </recommendedName>
    <alternativeName>
        <fullName evidence="7">Toxin VapC</fullName>
    </alternativeName>
</protein>
<evidence type="ECO:0000256" key="2">
    <source>
        <dbReference type="ARBA" id="ARBA00022649"/>
    </source>
</evidence>
<dbReference type="GO" id="GO:0004540">
    <property type="term" value="F:RNA nuclease activity"/>
    <property type="evidence" value="ECO:0007669"/>
    <property type="project" value="InterPro"/>
</dbReference>
<comment type="function">
    <text evidence="7">Toxic component of a toxin-antitoxin (TA) system. An RNase.</text>
</comment>
<dbReference type="SUPFAM" id="SSF88723">
    <property type="entry name" value="PIN domain-like"/>
    <property type="match status" value="1"/>
</dbReference>
<dbReference type="InterPro" id="IPR029060">
    <property type="entry name" value="PIN-like_dom_sf"/>
</dbReference>
<evidence type="ECO:0000313" key="11">
    <source>
        <dbReference type="Proteomes" id="UP000467236"/>
    </source>
</evidence>
<feature type="compositionally biased region" description="Basic and acidic residues" evidence="8">
    <location>
        <begin position="145"/>
        <end position="158"/>
    </location>
</feature>
<dbReference type="HAMAP" id="MF_00265">
    <property type="entry name" value="VapC_Nob1"/>
    <property type="match status" value="1"/>
</dbReference>
<evidence type="ECO:0000256" key="4">
    <source>
        <dbReference type="ARBA" id="ARBA00022723"/>
    </source>
</evidence>
<evidence type="ECO:0000256" key="6">
    <source>
        <dbReference type="ARBA" id="ARBA00022842"/>
    </source>
</evidence>
<keyword evidence="4 7" id="KW-0479">Metal-binding</keyword>
<accession>A0A7I7MU54</accession>
<dbReference type="Pfam" id="PF01850">
    <property type="entry name" value="PIN"/>
    <property type="match status" value="1"/>
</dbReference>
<comment type="caution">
    <text evidence="7">Lacks conserved residue(s) required for the propagation of feature annotation.</text>
</comment>
<evidence type="ECO:0000256" key="5">
    <source>
        <dbReference type="ARBA" id="ARBA00022801"/>
    </source>
</evidence>
<proteinExistence type="inferred from homology"/>
<dbReference type="InterPro" id="IPR006226">
    <property type="entry name" value="Mtu_PIN"/>
</dbReference>
<gene>
    <name evidence="10" type="primary">vapC48</name>
    <name evidence="7" type="synonym">vapC</name>
    <name evidence="10" type="ORF">MSHI_37140</name>
</gene>
<keyword evidence="2 7" id="KW-1277">Toxin-antitoxin system</keyword>
<dbReference type="AlphaFoldDB" id="A0A7I7MU54"/>
<dbReference type="NCBIfam" id="TIGR00028">
    <property type="entry name" value="Mtu_PIN_fam"/>
    <property type="match status" value="1"/>
</dbReference>
<evidence type="ECO:0000259" key="9">
    <source>
        <dbReference type="Pfam" id="PF01850"/>
    </source>
</evidence>
<sequence length="166" mass="18329">MSETFDVDILVYATHRGSPFHDKAKALVERFLAGPGIVYLLWPVALGYLRIVTHPTLLDSPLTPDAAADNIEQFVAVPHVRRVGEIDGFWSAYRRVAGSVKAKGNLVPAAHLVALMQQHGIATIWSHDRDLRKFEGIKVRDPFGGSVDHHGRCTDKESSWPSPPNS</sequence>
<keyword evidence="11" id="KW-1185">Reference proteome</keyword>